<accession>A0ABS1IZI9</accession>
<keyword evidence="2" id="KW-1003">Cell membrane</keyword>
<keyword evidence="5 6" id="KW-0472">Membrane</keyword>
<evidence type="ECO:0000256" key="5">
    <source>
        <dbReference type="ARBA" id="ARBA00023136"/>
    </source>
</evidence>
<evidence type="ECO:0000256" key="1">
    <source>
        <dbReference type="ARBA" id="ARBA00004651"/>
    </source>
</evidence>
<dbReference type="Proteomes" id="UP000604730">
    <property type="component" value="Unassembled WGS sequence"/>
</dbReference>
<dbReference type="EMBL" id="JAEPRJ010000001">
    <property type="protein sequence ID" value="MBK5897304.1"/>
    <property type="molecule type" value="Genomic_DNA"/>
</dbReference>
<protein>
    <submittedName>
        <fullName evidence="7">ABC transporter permease</fullName>
    </submittedName>
</protein>
<name>A0ABS1IZI9_9FIRM</name>
<comment type="subcellular location">
    <subcellularLocation>
        <location evidence="1">Cell membrane</location>
        <topology evidence="1">Multi-pass membrane protein</topology>
    </subcellularLocation>
</comment>
<evidence type="ECO:0000256" key="4">
    <source>
        <dbReference type="ARBA" id="ARBA00022989"/>
    </source>
</evidence>
<comment type="caution">
    <text evidence="7">The sequence shown here is derived from an EMBL/GenBank/DDBJ whole genome shotgun (WGS) entry which is preliminary data.</text>
</comment>
<feature type="transmembrane region" description="Helical" evidence="6">
    <location>
        <begin position="196"/>
        <end position="214"/>
    </location>
</feature>
<feature type="transmembrane region" description="Helical" evidence="6">
    <location>
        <begin position="55"/>
        <end position="76"/>
    </location>
</feature>
<keyword evidence="3 6" id="KW-0812">Transmembrane</keyword>
<evidence type="ECO:0000313" key="7">
    <source>
        <dbReference type="EMBL" id="MBK5897304.1"/>
    </source>
</evidence>
<evidence type="ECO:0000256" key="3">
    <source>
        <dbReference type="ARBA" id="ARBA00022692"/>
    </source>
</evidence>
<evidence type="ECO:0000313" key="8">
    <source>
        <dbReference type="Proteomes" id="UP000604730"/>
    </source>
</evidence>
<proteinExistence type="predicted"/>
<dbReference type="InterPro" id="IPR001851">
    <property type="entry name" value="ABC_transp_permease"/>
</dbReference>
<organism evidence="7 8">
    <name type="scientific">Catonella massiliensis</name>
    <dbReference type="NCBI Taxonomy" id="2799636"/>
    <lineage>
        <taxon>Bacteria</taxon>
        <taxon>Bacillati</taxon>
        <taxon>Bacillota</taxon>
        <taxon>Clostridia</taxon>
        <taxon>Lachnospirales</taxon>
        <taxon>Lachnospiraceae</taxon>
        <taxon>Catonella</taxon>
    </lineage>
</organism>
<feature type="transmembrane region" description="Helical" evidence="6">
    <location>
        <begin position="83"/>
        <end position="103"/>
    </location>
</feature>
<dbReference type="RefSeq" id="WP_208428798.1">
    <property type="nucleotide sequence ID" value="NZ_JAEPRJ010000001.1"/>
</dbReference>
<dbReference type="PANTHER" id="PTHR47089:SF1">
    <property type="entry name" value="GUANOSINE ABC TRANSPORTER PERMEASE PROTEIN NUPP"/>
    <property type="match status" value="1"/>
</dbReference>
<keyword evidence="4 6" id="KW-1133">Transmembrane helix</keyword>
<keyword evidence="8" id="KW-1185">Reference proteome</keyword>
<feature type="transmembrane region" description="Helical" evidence="6">
    <location>
        <begin position="279"/>
        <end position="303"/>
    </location>
</feature>
<feature type="transmembrane region" description="Helical" evidence="6">
    <location>
        <begin position="141"/>
        <end position="159"/>
    </location>
</feature>
<dbReference type="CDD" id="cd06580">
    <property type="entry name" value="TM_PBP1_transp_TpRbsC_like"/>
    <property type="match status" value="1"/>
</dbReference>
<evidence type="ECO:0000256" key="2">
    <source>
        <dbReference type="ARBA" id="ARBA00022475"/>
    </source>
</evidence>
<sequence>MNKKKSILQSNFLYTVIAIIIGFLIGAIFLVIAGISPAVAYSKLISSVFSKPKFLMYTLVYSAPIILTGLSVAFSFRTGVFNIGAEGQFVVGSIAATLVGILVKLPAVIHVPLCIIAAMAAGAFWSFLCGLMKVKRGIHEVISFIMFNWIAFYLSNFVVNLKDIKVEGGEASKNLEDSARILFPATWIDSIKCPDANWGIVIAVVTAVAIWVIIEKTTLGYRLKAVGFNKHAADYAGIDANKSILTALCISGALSGLGGAVQIMGQSGRLVQFAGQEGYGFEGISVALIGSSNPIGCIFAGLFYGAMKFGGSKLNMVQVPSQIISIIMGCVIIFIAISHVFKYLFLKVTKKKEA</sequence>
<dbReference type="Pfam" id="PF02653">
    <property type="entry name" value="BPD_transp_2"/>
    <property type="match status" value="1"/>
</dbReference>
<reference evidence="7 8" key="1">
    <citation type="submission" date="2021-01" db="EMBL/GenBank/DDBJ databases">
        <title>Isolation and description of Catonella massiliensis sp. nov., a novel Catonella species, isolated from a stable periodontitis subject.</title>
        <authorList>
            <person name="Antezack A."/>
            <person name="Boxberger M."/>
            <person name="La Scola B."/>
            <person name="Monnet-Corti V."/>
        </authorList>
    </citation>
    <scope>NUCLEOTIDE SEQUENCE [LARGE SCALE GENOMIC DNA]</scope>
    <source>
        <strain evidence="7 8">Marseille-Q4567</strain>
    </source>
</reference>
<gene>
    <name evidence="7" type="ORF">JJN12_05805</name>
</gene>
<dbReference type="PANTHER" id="PTHR47089">
    <property type="entry name" value="ABC TRANSPORTER, PERMEASE PROTEIN"/>
    <property type="match status" value="1"/>
</dbReference>
<feature type="transmembrane region" description="Helical" evidence="6">
    <location>
        <begin position="12"/>
        <end position="35"/>
    </location>
</feature>
<feature type="transmembrane region" description="Helical" evidence="6">
    <location>
        <begin position="323"/>
        <end position="345"/>
    </location>
</feature>
<evidence type="ECO:0000256" key="6">
    <source>
        <dbReference type="SAM" id="Phobius"/>
    </source>
</evidence>
<feature type="transmembrane region" description="Helical" evidence="6">
    <location>
        <begin position="109"/>
        <end position="129"/>
    </location>
</feature>